<comment type="catalytic activity">
    <reaction evidence="10 11">
        <text>L-histidinol phosphate + 2-oxoglutarate = 3-(imidazol-4-yl)-2-oxopropyl phosphate + L-glutamate</text>
        <dbReference type="Rhea" id="RHEA:23744"/>
        <dbReference type="ChEBI" id="CHEBI:16810"/>
        <dbReference type="ChEBI" id="CHEBI:29985"/>
        <dbReference type="ChEBI" id="CHEBI:57766"/>
        <dbReference type="ChEBI" id="CHEBI:57980"/>
        <dbReference type="EC" id="2.6.1.9"/>
    </reaction>
</comment>
<protein>
    <recommendedName>
        <fullName evidence="11">Histidinol-phosphate aminotransferase</fullName>
        <ecNumber evidence="11">2.6.1.9</ecNumber>
    </recommendedName>
    <alternativeName>
        <fullName evidence="11">Imidazole acetol-phosphate transaminase</fullName>
    </alternativeName>
</protein>
<dbReference type="InterPro" id="IPR001917">
    <property type="entry name" value="Aminotrans_II_pyridoxalP_BS"/>
</dbReference>
<dbReference type="RefSeq" id="WP_133818685.1">
    <property type="nucleotide sequence ID" value="NZ_SNZH01000006.1"/>
</dbReference>
<evidence type="ECO:0000259" key="12">
    <source>
        <dbReference type="Pfam" id="PF00155"/>
    </source>
</evidence>
<dbReference type="InterPro" id="IPR015422">
    <property type="entry name" value="PyrdxlP-dep_Trfase_small"/>
</dbReference>
<feature type="domain" description="Aminotransferase class I/classII large" evidence="12">
    <location>
        <begin position="42"/>
        <end position="348"/>
    </location>
</feature>
<dbReference type="PROSITE" id="PS00599">
    <property type="entry name" value="AA_TRANSFER_CLASS_2"/>
    <property type="match status" value="1"/>
</dbReference>
<dbReference type="Gene3D" id="3.90.1150.10">
    <property type="entry name" value="Aspartate Aminotransferase, domain 1"/>
    <property type="match status" value="1"/>
</dbReference>
<comment type="similarity">
    <text evidence="3 11">Belongs to the class-II pyridoxal-phosphate-dependent aminotransferase family. Histidinol-phosphate aminotransferase subfamily.</text>
</comment>
<dbReference type="PANTHER" id="PTHR42885:SF2">
    <property type="entry name" value="HISTIDINOL-PHOSPHATE AMINOTRANSFERASE"/>
    <property type="match status" value="1"/>
</dbReference>
<comment type="subunit">
    <text evidence="4 11">Homodimer.</text>
</comment>
<keyword evidence="9 11" id="KW-0368">Histidine biosynthesis</keyword>
<dbReference type="GO" id="GO:0030170">
    <property type="term" value="F:pyridoxal phosphate binding"/>
    <property type="evidence" value="ECO:0007669"/>
    <property type="project" value="InterPro"/>
</dbReference>
<keyword evidence="8 11" id="KW-0663">Pyridoxal phosphate</keyword>
<dbReference type="NCBIfam" id="TIGR01141">
    <property type="entry name" value="hisC"/>
    <property type="match status" value="1"/>
</dbReference>
<dbReference type="Pfam" id="PF00155">
    <property type="entry name" value="Aminotran_1_2"/>
    <property type="match status" value="1"/>
</dbReference>
<dbReference type="PANTHER" id="PTHR42885">
    <property type="entry name" value="HISTIDINOL-PHOSPHATE AMINOTRANSFERASE-RELATED"/>
    <property type="match status" value="1"/>
</dbReference>
<gene>
    <name evidence="11" type="primary">hisC</name>
    <name evidence="13" type="ORF">DFR29_10678</name>
</gene>
<dbReference type="Gene3D" id="3.40.640.10">
    <property type="entry name" value="Type I PLP-dependent aspartate aminotransferase-like (Major domain)"/>
    <property type="match status" value="1"/>
</dbReference>
<name>A0A4R6YYA5_9GAMM</name>
<comment type="caution">
    <text evidence="13">The sequence shown here is derived from an EMBL/GenBank/DDBJ whole genome shotgun (WGS) entry which is preliminary data.</text>
</comment>
<evidence type="ECO:0000256" key="4">
    <source>
        <dbReference type="ARBA" id="ARBA00011738"/>
    </source>
</evidence>
<dbReference type="CDD" id="cd00609">
    <property type="entry name" value="AAT_like"/>
    <property type="match status" value="1"/>
</dbReference>
<feature type="modified residue" description="N6-(pyridoxal phosphate)lysine" evidence="11">
    <location>
        <position position="211"/>
    </location>
</feature>
<evidence type="ECO:0000256" key="9">
    <source>
        <dbReference type="ARBA" id="ARBA00023102"/>
    </source>
</evidence>
<evidence type="ECO:0000256" key="11">
    <source>
        <dbReference type="HAMAP-Rule" id="MF_01023"/>
    </source>
</evidence>
<keyword evidence="7 11" id="KW-0808">Transferase</keyword>
<keyword evidence="6 11" id="KW-0028">Amino-acid biosynthesis</keyword>
<dbReference type="OrthoDB" id="9813612at2"/>
<dbReference type="EC" id="2.6.1.9" evidence="11"/>
<evidence type="ECO:0000256" key="6">
    <source>
        <dbReference type="ARBA" id="ARBA00022605"/>
    </source>
</evidence>
<organism evidence="13 14">
    <name type="scientific">Tahibacter aquaticus</name>
    <dbReference type="NCBI Taxonomy" id="520092"/>
    <lineage>
        <taxon>Bacteria</taxon>
        <taxon>Pseudomonadati</taxon>
        <taxon>Pseudomonadota</taxon>
        <taxon>Gammaproteobacteria</taxon>
        <taxon>Lysobacterales</taxon>
        <taxon>Rhodanobacteraceae</taxon>
        <taxon>Tahibacter</taxon>
    </lineage>
</organism>
<dbReference type="EMBL" id="SNZH01000006">
    <property type="protein sequence ID" value="TDR43936.1"/>
    <property type="molecule type" value="Genomic_DNA"/>
</dbReference>
<dbReference type="InterPro" id="IPR004839">
    <property type="entry name" value="Aminotransferase_I/II_large"/>
</dbReference>
<dbReference type="Proteomes" id="UP000295293">
    <property type="component" value="Unassembled WGS sequence"/>
</dbReference>
<dbReference type="AlphaFoldDB" id="A0A4R6YYA5"/>
<dbReference type="HAMAP" id="MF_01023">
    <property type="entry name" value="HisC_aminotrans_2"/>
    <property type="match status" value="1"/>
</dbReference>
<keyword evidence="5 11" id="KW-0032">Aminotransferase</keyword>
<evidence type="ECO:0000313" key="13">
    <source>
        <dbReference type="EMBL" id="TDR43936.1"/>
    </source>
</evidence>
<evidence type="ECO:0000256" key="7">
    <source>
        <dbReference type="ARBA" id="ARBA00022679"/>
    </source>
</evidence>
<evidence type="ECO:0000313" key="14">
    <source>
        <dbReference type="Proteomes" id="UP000295293"/>
    </source>
</evidence>
<comment type="cofactor">
    <cofactor evidence="1 11">
        <name>pyridoxal 5'-phosphate</name>
        <dbReference type="ChEBI" id="CHEBI:597326"/>
    </cofactor>
</comment>
<reference evidence="13 14" key="1">
    <citation type="submission" date="2019-03" db="EMBL/GenBank/DDBJ databases">
        <title>Genomic Encyclopedia of Type Strains, Phase IV (KMG-IV): sequencing the most valuable type-strain genomes for metagenomic binning, comparative biology and taxonomic classification.</title>
        <authorList>
            <person name="Goeker M."/>
        </authorList>
    </citation>
    <scope>NUCLEOTIDE SEQUENCE [LARGE SCALE GENOMIC DNA]</scope>
    <source>
        <strain evidence="13 14">DSM 21667</strain>
    </source>
</reference>
<dbReference type="GO" id="GO:0000105">
    <property type="term" value="P:L-histidine biosynthetic process"/>
    <property type="evidence" value="ECO:0007669"/>
    <property type="project" value="UniProtKB-UniRule"/>
</dbReference>
<dbReference type="InterPro" id="IPR015421">
    <property type="entry name" value="PyrdxlP-dep_Trfase_major"/>
</dbReference>
<evidence type="ECO:0000256" key="10">
    <source>
        <dbReference type="ARBA" id="ARBA00047481"/>
    </source>
</evidence>
<sequence>MSVLDLARPEIRALTPYSSARLEASGGEIFLNANESPWAPAADAGEGLNRYPDPQPAALRERLAQLYGVAGEQLLIGRGSDEAIDLLVRAFCRAQADAILISPPTFGMYSVAAAIQGAAVQVCPLRADFSVDVDRLLAGLTPAVKLVFVCTPNNPTGGLLPLAEIARMATALRGRALLVVDEAYIEFAAAPSAQTLLAQHENLAVLRTLSKAYALAGARVGVLLAAPCVIELLRRILAPYPLPLGSIDAALAATSDAGLEQAGGRIAMLRKQRDLLRHELGLLPQVREVLPSAANFLCVRWDDAGATYAQLRSAGIVVRDATRYPGLAGCLRISVGTPAENRRLLDVLGACGKDAE</sequence>
<dbReference type="InterPro" id="IPR005861">
    <property type="entry name" value="HisP_aminotrans"/>
</dbReference>
<evidence type="ECO:0000256" key="5">
    <source>
        <dbReference type="ARBA" id="ARBA00022576"/>
    </source>
</evidence>
<dbReference type="GO" id="GO:0004400">
    <property type="term" value="F:histidinol-phosphate transaminase activity"/>
    <property type="evidence" value="ECO:0007669"/>
    <property type="project" value="UniProtKB-UniRule"/>
</dbReference>
<accession>A0A4R6YYA5</accession>
<comment type="pathway">
    <text evidence="2 11">Amino-acid biosynthesis; L-histidine biosynthesis; L-histidine from 5-phospho-alpha-D-ribose 1-diphosphate: step 7/9.</text>
</comment>
<evidence type="ECO:0000256" key="1">
    <source>
        <dbReference type="ARBA" id="ARBA00001933"/>
    </source>
</evidence>
<proteinExistence type="inferred from homology"/>
<evidence type="ECO:0000256" key="3">
    <source>
        <dbReference type="ARBA" id="ARBA00007970"/>
    </source>
</evidence>
<dbReference type="UniPathway" id="UPA00031">
    <property type="reaction ID" value="UER00012"/>
</dbReference>
<dbReference type="SUPFAM" id="SSF53383">
    <property type="entry name" value="PLP-dependent transferases"/>
    <property type="match status" value="1"/>
</dbReference>
<evidence type="ECO:0000256" key="8">
    <source>
        <dbReference type="ARBA" id="ARBA00022898"/>
    </source>
</evidence>
<dbReference type="InterPro" id="IPR015424">
    <property type="entry name" value="PyrdxlP-dep_Trfase"/>
</dbReference>
<keyword evidence="14" id="KW-1185">Reference proteome</keyword>
<evidence type="ECO:0000256" key="2">
    <source>
        <dbReference type="ARBA" id="ARBA00005011"/>
    </source>
</evidence>